<dbReference type="PANTHER" id="PTHR42850:SF4">
    <property type="entry name" value="ZINC-DEPENDENT ENDOPOLYPHOSPHATASE"/>
    <property type="match status" value="1"/>
</dbReference>
<dbReference type="PANTHER" id="PTHR42850">
    <property type="entry name" value="METALLOPHOSPHOESTERASE"/>
    <property type="match status" value="1"/>
</dbReference>
<dbReference type="EMBL" id="CP036498">
    <property type="protein sequence ID" value="QUS39281.1"/>
    <property type="molecule type" value="Genomic_DNA"/>
</dbReference>
<evidence type="ECO:0000259" key="1">
    <source>
        <dbReference type="Pfam" id="PF00149"/>
    </source>
</evidence>
<name>A0ABX8A8F4_9BRAD</name>
<evidence type="ECO:0000313" key="3">
    <source>
        <dbReference type="Proteomes" id="UP000682843"/>
    </source>
</evidence>
<dbReference type="Proteomes" id="UP000682843">
    <property type="component" value="Chromosome"/>
</dbReference>
<dbReference type="InterPro" id="IPR029052">
    <property type="entry name" value="Metallo-depent_PP-like"/>
</dbReference>
<dbReference type="SUPFAM" id="SSF56300">
    <property type="entry name" value="Metallo-dependent phosphatases"/>
    <property type="match status" value="1"/>
</dbReference>
<sequence>MPLTYVIPDLHGRRDLLDLALARIVAHAMDAPATLVVLGDFVDKGPDSRGVIARLRTGLPASWRVVTLKGNHDALMVAALRGDIAITDWLEKGGDAALMSYGGDAADVPVHDVDWLDGRPLFHEDAHRVYVHAGVEPALPLRAQDVWTLLTKRYADDDDSGLGGKHVVHGHDRHPDGPLLLANRSNLDTNAWKTGRLAIGVFDDHVPGGPVEVITVTAPPAV</sequence>
<feature type="domain" description="Calcineurin-like phosphoesterase" evidence="1">
    <location>
        <begin position="5"/>
        <end position="173"/>
    </location>
</feature>
<dbReference type="RefSeq" id="WP_211912825.1">
    <property type="nucleotide sequence ID" value="NZ_CP036498.1"/>
</dbReference>
<dbReference type="Pfam" id="PF00149">
    <property type="entry name" value="Metallophos"/>
    <property type="match status" value="1"/>
</dbReference>
<keyword evidence="3" id="KW-1185">Reference proteome</keyword>
<proteinExistence type="predicted"/>
<accession>A0ABX8A8F4</accession>
<gene>
    <name evidence="2" type="ORF">RPMA_10870</name>
</gene>
<organism evidence="2 3">
    <name type="scientific">Tardiphaga alba</name>
    <dbReference type="NCBI Taxonomy" id="340268"/>
    <lineage>
        <taxon>Bacteria</taxon>
        <taxon>Pseudomonadati</taxon>
        <taxon>Pseudomonadota</taxon>
        <taxon>Alphaproteobacteria</taxon>
        <taxon>Hyphomicrobiales</taxon>
        <taxon>Nitrobacteraceae</taxon>
        <taxon>Tardiphaga</taxon>
    </lineage>
</organism>
<dbReference type="Gene3D" id="3.60.21.10">
    <property type="match status" value="1"/>
</dbReference>
<dbReference type="InterPro" id="IPR004843">
    <property type="entry name" value="Calcineurin-like_PHP"/>
</dbReference>
<reference evidence="2 3" key="1">
    <citation type="submission" date="2019-02" db="EMBL/GenBank/DDBJ databases">
        <title>Emended description of the genus Rhodopseudomonas and description of Rhodopseudomonas albus sp. nov., a non-phototrophic, heavy-metal-tolerant bacterium isolated from garden soil.</title>
        <authorList>
            <person name="Bao Z."/>
            <person name="Cao W.W."/>
            <person name="Sato Y."/>
            <person name="Nishizawa T."/>
            <person name="Zhao J."/>
            <person name="Guo Y."/>
            <person name="Ohta H."/>
        </authorList>
    </citation>
    <scope>NUCLEOTIDE SEQUENCE [LARGE SCALE GENOMIC DNA]</scope>
    <source>
        <strain evidence="2 3">SK50-23</strain>
    </source>
</reference>
<protein>
    <submittedName>
        <fullName evidence="2">Serine/threonine protein phosphatase</fullName>
    </submittedName>
</protein>
<dbReference type="InterPro" id="IPR050126">
    <property type="entry name" value="Ap4A_hydrolase"/>
</dbReference>
<evidence type="ECO:0000313" key="2">
    <source>
        <dbReference type="EMBL" id="QUS39281.1"/>
    </source>
</evidence>